<dbReference type="PANTHER" id="PTHR33359:SF1">
    <property type="entry name" value="MOLYBDOPTERIN SYNTHASE SULFUR CARRIER SUBUNIT"/>
    <property type="match status" value="1"/>
</dbReference>
<evidence type="ECO:0000313" key="5">
    <source>
        <dbReference type="Proteomes" id="UP000317557"/>
    </source>
</evidence>
<keyword evidence="5" id="KW-1185">Reference proteome</keyword>
<organism evidence="4 5">
    <name type="scientific">Gracilimonas mengyeensis</name>
    <dbReference type="NCBI Taxonomy" id="1302730"/>
    <lineage>
        <taxon>Bacteria</taxon>
        <taxon>Pseudomonadati</taxon>
        <taxon>Balneolota</taxon>
        <taxon>Balneolia</taxon>
        <taxon>Balneolales</taxon>
        <taxon>Balneolaceae</taxon>
        <taxon>Gracilimonas</taxon>
    </lineage>
</organism>
<dbReference type="UniPathway" id="UPA00344"/>
<evidence type="ECO:0000256" key="3">
    <source>
        <dbReference type="ARBA" id="ARBA00024247"/>
    </source>
</evidence>
<evidence type="ECO:0000256" key="2">
    <source>
        <dbReference type="ARBA" id="ARBA00024200"/>
    </source>
</evidence>
<dbReference type="InterPro" id="IPR044672">
    <property type="entry name" value="MOCS2A"/>
</dbReference>
<dbReference type="EMBL" id="FXTP01000002">
    <property type="protein sequence ID" value="SMO47969.1"/>
    <property type="molecule type" value="Genomic_DNA"/>
</dbReference>
<dbReference type="Pfam" id="PF02597">
    <property type="entry name" value="ThiS"/>
    <property type="match status" value="1"/>
</dbReference>
<dbReference type="GO" id="GO:0000166">
    <property type="term" value="F:nucleotide binding"/>
    <property type="evidence" value="ECO:0007669"/>
    <property type="project" value="UniProtKB-KW"/>
</dbReference>
<reference evidence="4 5" key="1">
    <citation type="submission" date="2017-05" db="EMBL/GenBank/DDBJ databases">
        <authorList>
            <person name="Varghese N."/>
            <person name="Submissions S."/>
        </authorList>
    </citation>
    <scope>NUCLEOTIDE SEQUENCE [LARGE SCALE GENOMIC DNA]</scope>
    <source>
        <strain evidence="4 5">DSM 21985</strain>
    </source>
</reference>
<evidence type="ECO:0000256" key="1">
    <source>
        <dbReference type="ARBA" id="ARBA00022741"/>
    </source>
</evidence>
<dbReference type="RefSeq" id="WP_185957156.1">
    <property type="nucleotide sequence ID" value="NZ_FXTP01000002.1"/>
</dbReference>
<accession>A0A521BLJ6</accession>
<dbReference type="InterPro" id="IPR016155">
    <property type="entry name" value="Mopterin_synth/thiamin_S_b"/>
</dbReference>
<dbReference type="Proteomes" id="UP000317557">
    <property type="component" value="Unassembled WGS sequence"/>
</dbReference>
<protein>
    <recommendedName>
        <fullName evidence="3">Molybdopterin synthase sulfur carrier subunit</fullName>
    </recommendedName>
</protein>
<dbReference type="AlphaFoldDB" id="A0A521BLJ6"/>
<dbReference type="CDD" id="cd00754">
    <property type="entry name" value="Ubl_MoaD"/>
    <property type="match status" value="1"/>
</dbReference>
<dbReference type="InterPro" id="IPR003749">
    <property type="entry name" value="ThiS/MoaD-like"/>
</dbReference>
<proteinExistence type="inferred from homology"/>
<dbReference type="InterPro" id="IPR012675">
    <property type="entry name" value="Beta-grasp_dom_sf"/>
</dbReference>
<sequence length="83" mass="9517">MNSSISMKYFSVIAEITGKKEEMLSFEEEMDLHRLLEMLTEKYPGLQEYIPYIRTAVNQQYESLDYTLSGDEEIALITPVSGG</sequence>
<dbReference type="GO" id="GO:0006777">
    <property type="term" value="P:Mo-molybdopterin cofactor biosynthetic process"/>
    <property type="evidence" value="ECO:0007669"/>
    <property type="project" value="InterPro"/>
</dbReference>
<dbReference type="Gene3D" id="3.10.20.30">
    <property type="match status" value="1"/>
</dbReference>
<comment type="similarity">
    <text evidence="2">Belongs to the MoaD family.</text>
</comment>
<name>A0A521BLJ6_9BACT</name>
<dbReference type="GO" id="GO:1990133">
    <property type="term" value="C:molybdopterin adenylyltransferase complex"/>
    <property type="evidence" value="ECO:0007669"/>
    <property type="project" value="TreeGrafter"/>
</dbReference>
<dbReference type="SUPFAM" id="SSF54285">
    <property type="entry name" value="MoaD/ThiS"/>
    <property type="match status" value="1"/>
</dbReference>
<evidence type="ECO:0000313" key="4">
    <source>
        <dbReference type="EMBL" id="SMO47969.1"/>
    </source>
</evidence>
<gene>
    <name evidence="4" type="ORF">SAMN06265219_102374</name>
</gene>
<dbReference type="PANTHER" id="PTHR33359">
    <property type="entry name" value="MOLYBDOPTERIN SYNTHASE SULFUR CARRIER SUBUNIT"/>
    <property type="match status" value="1"/>
</dbReference>
<keyword evidence="1" id="KW-0547">Nucleotide-binding</keyword>